<dbReference type="PANTHER" id="PTHR11774:SF6">
    <property type="entry name" value="PROTEIN FARNESYLTRANSFERASE SUBUNIT BETA"/>
    <property type="match status" value="1"/>
</dbReference>
<evidence type="ECO:0000256" key="9">
    <source>
        <dbReference type="ARBA" id="ARBA00022833"/>
    </source>
</evidence>
<evidence type="ECO:0000259" key="15">
    <source>
        <dbReference type="Pfam" id="PF00432"/>
    </source>
</evidence>
<comment type="subunit">
    <text evidence="14">Heterodimer of an alpha and a beta subunit.</text>
</comment>
<dbReference type="Pfam" id="PF00432">
    <property type="entry name" value="Prenyltrans"/>
    <property type="match status" value="1"/>
</dbReference>
<evidence type="ECO:0000256" key="13">
    <source>
        <dbReference type="ARBA" id="ARBA00064192"/>
    </source>
</evidence>
<dbReference type="Gene3D" id="1.50.10.20">
    <property type="match status" value="1"/>
</dbReference>
<keyword evidence="8" id="KW-0677">Repeat</keyword>
<keyword evidence="4" id="KW-0597">Phosphoprotein</keyword>
<dbReference type="SUPFAM" id="SSF48239">
    <property type="entry name" value="Terpenoid cyclases/Protein prenyltransferases"/>
    <property type="match status" value="1"/>
</dbReference>
<comment type="caution">
    <text evidence="16">The sequence shown here is derived from an EMBL/GenBank/DDBJ whole genome shotgun (WGS) entry which is preliminary data.</text>
</comment>
<dbReference type="Proteomes" id="UP000625711">
    <property type="component" value="Unassembled WGS sequence"/>
</dbReference>
<evidence type="ECO:0000256" key="7">
    <source>
        <dbReference type="ARBA" id="ARBA00022723"/>
    </source>
</evidence>
<comment type="function">
    <text evidence="12">Essential subunit of the farnesyltransferase complex. Catalyzes the transfer of a farnesyl moiety from farnesyl diphosphate to a cysteine at the fourth position from the C-terminus of several proteins having the C-terminal sequence Cys-aliphatic-aliphatic-X.</text>
</comment>
<protein>
    <recommendedName>
        <fullName evidence="3 14">Protein farnesyltransferase subunit beta</fullName>
        <shortName evidence="14">FTase-beta</shortName>
        <ecNumber evidence="2 14">2.5.1.58</ecNumber>
    </recommendedName>
</protein>
<dbReference type="PANTHER" id="PTHR11774">
    <property type="entry name" value="GERANYLGERANYL TRANSFERASE TYPE BETA SUBUNIT"/>
    <property type="match status" value="1"/>
</dbReference>
<evidence type="ECO:0000256" key="5">
    <source>
        <dbReference type="ARBA" id="ARBA00022602"/>
    </source>
</evidence>
<dbReference type="GO" id="GO:0006629">
    <property type="term" value="P:lipid metabolic process"/>
    <property type="evidence" value="ECO:0007669"/>
    <property type="project" value="UniProtKB-KW"/>
</dbReference>
<keyword evidence="17" id="KW-1185">Reference proteome</keyword>
<dbReference type="GO" id="GO:0008270">
    <property type="term" value="F:zinc ion binding"/>
    <property type="evidence" value="ECO:0007669"/>
    <property type="project" value="UniProtKB-UniRule"/>
</dbReference>
<evidence type="ECO:0000256" key="14">
    <source>
        <dbReference type="RuleBase" id="RU365056"/>
    </source>
</evidence>
<keyword evidence="9 14" id="KW-0862">Zinc</keyword>
<comment type="catalytic activity">
    <reaction evidence="11">
        <text>L-cysteinyl-[protein] + (2E,6E)-farnesyl diphosphate = S-(2E,6E)-farnesyl-L-cysteinyl-[protein] + diphosphate</text>
        <dbReference type="Rhea" id="RHEA:13345"/>
        <dbReference type="Rhea" id="RHEA-COMP:10131"/>
        <dbReference type="Rhea" id="RHEA-COMP:11535"/>
        <dbReference type="ChEBI" id="CHEBI:29950"/>
        <dbReference type="ChEBI" id="CHEBI:33019"/>
        <dbReference type="ChEBI" id="CHEBI:86019"/>
        <dbReference type="ChEBI" id="CHEBI:175763"/>
        <dbReference type="EC" id="2.5.1.58"/>
    </reaction>
</comment>
<evidence type="ECO:0000256" key="12">
    <source>
        <dbReference type="ARBA" id="ARBA00055850"/>
    </source>
</evidence>
<comment type="subunit">
    <text evidence="13">Heterodimer of FNTA and FNTB.</text>
</comment>
<dbReference type="EMBL" id="JAACXV010012731">
    <property type="protein sequence ID" value="KAF7274485.1"/>
    <property type="molecule type" value="Genomic_DNA"/>
</dbReference>
<dbReference type="InterPro" id="IPR026872">
    <property type="entry name" value="FTB"/>
</dbReference>
<name>A0A834MC35_RHYFE</name>
<evidence type="ECO:0000256" key="3">
    <source>
        <dbReference type="ARBA" id="ARBA00015798"/>
    </source>
</evidence>
<evidence type="ECO:0000256" key="11">
    <source>
        <dbReference type="ARBA" id="ARBA00050225"/>
    </source>
</evidence>
<evidence type="ECO:0000256" key="2">
    <source>
        <dbReference type="ARBA" id="ARBA00012702"/>
    </source>
</evidence>
<dbReference type="OrthoDB" id="10261146at2759"/>
<comment type="function">
    <text evidence="14">Catalyzes the transfer of a farnesyl moiety from farnesyl diphosphate to a cysteine at the fourth position from the C-terminus of several proteins. The beta subunit is responsible for peptide-binding.</text>
</comment>
<keyword evidence="6 14" id="KW-0808">Transferase</keyword>
<accession>A0A834MC35</accession>
<feature type="domain" description="Prenyltransferase alpha-alpha toroid" evidence="15">
    <location>
        <begin position="60"/>
        <end position="381"/>
    </location>
</feature>
<dbReference type="EC" id="2.5.1.58" evidence="2 14"/>
<proteinExistence type="inferred from homology"/>
<keyword evidence="10" id="KW-0443">Lipid metabolism</keyword>
<evidence type="ECO:0000256" key="8">
    <source>
        <dbReference type="ARBA" id="ARBA00022737"/>
    </source>
</evidence>
<gene>
    <name evidence="16" type="ORF">GWI33_012869</name>
</gene>
<dbReference type="AlphaFoldDB" id="A0A834MC35"/>
<evidence type="ECO:0000313" key="16">
    <source>
        <dbReference type="EMBL" id="KAF7274485.1"/>
    </source>
</evidence>
<dbReference type="CDD" id="cd02893">
    <property type="entry name" value="FTase"/>
    <property type="match status" value="1"/>
</dbReference>
<evidence type="ECO:0000256" key="1">
    <source>
        <dbReference type="ARBA" id="ARBA00010497"/>
    </source>
</evidence>
<dbReference type="GO" id="GO:0097354">
    <property type="term" value="P:prenylation"/>
    <property type="evidence" value="ECO:0007669"/>
    <property type="project" value="UniProtKB-UniRule"/>
</dbReference>
<dbReference type="InterPro" id="IPR045089">
    <property type="entry name" value="PGGT1B-like"/>
</dbReference>
<organism evidence="16 17">
    <name type="scientific">Rhynchophorus ferrugineus</name>
    <name type="common">Red palm weevil</name>
    <name type="synonym">Curculio ferrugineus</name>
    <dbReference type="NCBI Taxonomy" id="354439"/>
    <lineage>
        <taxon>Eukaryota</taxon>
        <taxon>Metazoa</taxon>
        <taxon>Ecdysozoa</taxon>
        <taxon>Arthropoda</taxon>
        <taxon>Hexapoda</taxon>
        <taxon>Insecta</taxon>
        <taxon>Pterygota</taxon>
        <taxon>Neoptera</taxon>
        <taxon>Endopterygota</taxon>
        <taxon>Coleoptera</taxon>
        <taxon>Polyphaga</taxon>
        <taxon>Cucujiformia</taxon>
        <taxon>Curculionidae</taxon>
        <taxon>Dryophthorinae</taxon>
        <taxon>Rhynchophorus</taxon>
    </lineage>
</organism>
<sequence length="402" mass="44744">METILQLRNINEIKKYLTHPDSCLNKTTEDQITVEKLVFKKFEELHNCLRVNENLPHIFKEQHKKFLSDSLAYLPSSYETLDASRPWLCYWILHPLSLLGVKLEDSYKNRIANFLAKCQSPNGGFGGGPGQYPHLAPTYAAVNALVILGTDMALKVINRQKLFEFLQSVKQPDGSFAMHVGGEVDIRGAYCALSVASLTGVLTKELVNNTAEWIISCQTYEGGFAGCPGLEAHGGYAFCGLAALVILNKGHMCDNQALLRWLVQKQMGLEGGFQGRTNKLVDSCYSFWQGGAFPLLYTLLTKEGITPSGHLFNEGALQEYILICCQNHQGGLVDKPGKPRDIYHSCYSISGLSIAQHFLDQKHVLSSFRNELASTHPLYNVRPDLVRKALLYFHSLPSNTAT</sequence>
<evidence type="ECO:0000313" key="17">
    <source>
        <dbReference type="Proteomes" id="UP000625711"/>
    </source>
</evidence>
<evidence type="ECO:0000256" key="6">
    <source>
        <dbReference type="ARBA" id="ARBA00022679"/>
    </source>
</evidence>
<dbReference type="GO" id="GO:0004660">
    <property type="term" value="F:protein farnesyltransferase activity"/>
    <property type="evidence" value="ECO:0007669"/>
    <property type="project" value="UniProtKB-UniRule"/>
</dbReference>
<comment type="similarity">
    <text evidence="1 14">Belongs to the protein prenyltransferase subunit beta family.</text>
</comment>
<evidence type="ECO:0000256" key="10">
    <source>
        <dbReference type="ARBA" id="ARBA00023098"/>
    </source>
</evidence>
<comment type="cofactor">
    <cofactor evidence="14">
        <name>Zn(2+)</name>
        <dbReference type="ChEBI" id="CHEBI:29105"/>
    </cofactor>
    <text evidence="14">Binds 1 zinc ion per subunit.</text>
</comment>
<dbReference type="InterPro" id="IPR001330">
    <property type="entry name" value="Prenyltrans"/>
</dbReference>
<reference evidence="16" key="1">
    <citation type="submission" date="2020-08" db="EMBL/GenBank/DDBJ databases">
        <title>Genome sequencing and assembly of the red palm weevil Rhynchophorus ferrugineus.</title>
        <authorList>
            <person name="Dias G.B."/>
            <person name="Bergman C.M."/>
            <person name="Manee M."/>
        </authorList>
    </citation>
    <scope>NUCLEOTIDE SEQUENCE</scope>
    <source>
        <strain evidence="16">AA-2017</strain>
        <tissue evidence="16">Whole larva</tissue>
    </source>
</reference>
<dbReference type="InterPro" id="IPR008930">
    <property type="entry name" value="Terpenoid_cyclase/PrenylTrfase"/>
</dbReference>
<keyword evidence="7 14" id="KW-0479">Metal-binding</keyword>
<dbReference type="FunFam" id="1.50.10.20:FF:000007">
    <property type="entry name" value="Protein farnesyltransferase subunit beta"/>
    <property type="match status" value="1"/>
</dbReference>
<keyword evidence="5 14" id="KW-0637">Prenyltransferase</keyword>
<dbReference type="GO" id="GO:0005965">
    <property type="term" value="C:protein farnesyltransferase complex"/>
    <property type="evidence" value="ECO:0007669"/>
    <property type="project" value="UniProtKB-UniRule"/>
</dbReference>
<evidence type="ECO:0000256" key="4">
    <source>
        <dbReference type="ARBA" id="ARBA00022553"/>
    </source>
</evidence>